<feature type="domain" description="SURP motif" evidence="8">
    <location>
        <begin position="162"/>
        <end position="204"/>
    </location>
</feature>
<evidence type="ECO:0000256" key="7">
    <source>
        <dbReference type="SAM" id="MobiDB-lite"/>
    </source>
</evidence>
<feature type="region of interest" description="Disordered" evidence="7">
    <location>
        <begin position="218"/>
        <end position="237"/>
    </location>
</feature>
<feature type="region of interest" description="Disordered" evidence="7">
    <location>
        <begin position="122"/>
        <end position="143"/>
    </location>
</feature>
<dbReference type="EMBL" id="AZBU02000001">
    <property type="protein sequence ID" value="TMS36645.1"/>
    <property type="molecule type" value="Genomic_DNA"/>
</dbReference>
<keyword evidence="6" id="KW-0508">mRNA splicing</keyword>
<keyword evidence="3" id="KW-0694">RNA-binding</keyword>
<dbReference type="PROSITE" id="PS50128">
    <property type="entry name" value="SURP"/>
    <property type="match status" value="2"/>
</dbReference>
<dbReference type="GO" id="GO:0003723">
    <property type="term" value="F:RNA binding"/>
    <property type="evidence" value="ECO:0007669"/>
    <property type="project" value="UniProtKB-KW"/>
</dbReference>
<feature type="compositionally biased region" description="Basic and acidic residues" evidence="7">
    <location>
        <begin position="553"/>
        <end position="569"/>
    </location>
</feature>
<dbReference type="Proteomes" id="UP000298663">
    <property type="component" value="Chromosome X"/>
</dbReference>
<feature type="compositionally biased region" description="Basic and acidic residues" evidence="7">
    <location>
        <begin position="503"/>
        <end position="518"/>
    </location>
</feature>
<dbReference type="PANTHER" id="PTHR13161:SF15">
    <property type="entry name" value="SPLICING FACTOR, SUPPRESSOR OF WHITE-APRICOT HOMOLOG"/>
    <property type="match status" value="1"/>
</dbReference>
<feature type="region of interest" description="Disordered" evidence="7">
    <location>
        <begin position="253"/>
        <end position="273"/>
    </location>
</feature>
<feature type="region of interest" description="Disordered" evidence="7">
    <location>
        <begin position="491"/>
        <end position="520"/>
    </location>
</feature>
<evidence type="ECO:0000256" key="3">
    <source>
        <dbReference type="ARBA" id="ARBA00022884"/>
    </source>
</evidence>
<evidence type="ECO:0000313" key="10">
    <source>
        <dbReference type="Proteomes" id="UP000298663"/>
    </source>
</evidence>
<reference evidence="9 10" key="2">
    <citation type="journal article" date="2019" name="G3 (Bethesda)">
        <title>Hybrid Assembly of the Genome of the Entomopathogenic Nematode Steinernema carpocapsae Identifies the X-Chromosome.</title>
        <authorList>
            <person name="Serra L."/>
            <person name="Macchietto M."/>
            <person name="Macias-Munoz A."/>
            <person name="McGill C.J."/>
            <person name="Rodriguez I.M."/>
            <person name="Rodriguez B."/>
            <person name="Murad R."/>
            <person name="Mortazavi A."/>
        </authorList>
    </citation>
    <scope>NUCLEOTIDE SEQUENCE [LARGE SCALE GENOMIC DNA]</scope>
    <source>
        <strain evidence="9 10">ALL</strain>
    </source>
</reference>
<dbReference type="InterPro" id="IPR035967">
    <property type="entry name" value="SWAP/Surp_sf"/>
</dbReference>
<name>A0A4U8UV78_STECR</name>
<keyword evidence="4" id="KW-0805">Transcription regulation</keyword>
<keyword evidence="5" id="KW-0804">Transcription</keyword>
<dbReference type="GO" id="GO:0000395">
    <property type="term" value="P:mRNA 5'-splice site recognition"/>
    <property type="evidence" value="ECO:0007669"/>
    <property type="project" value="TreeGrafter"/>
</dbReference>
<feature type="compositionally biased region" description="Acidic residues" evidence="7">
    <location>
        <begin position="256"/>
        <end position="267"/>
    </location>
</feature>
<comment type="caution">
    <text evidence="9">The sequence shown here is derived from an EMBL/GenBank/DDBJ whole genome shotgun (WGS) entry which is preliminary data.</text>
</comment>
<dbReference type="Gene3D" id="1.10.10.790">
    <property type="entry name" value="Surp module"/>
    <property type="match status" value="2"/>
</dbReference>
<proteinExistence type="predicted"/>
<dbReference type="PANTHER" id="PTHR13161">
    <property type="entry name" value="SPLICING FACTOR SUPPRESSOR OF WHITE APRICOT"/>
    <property type="match status" value="1"/>
</dbReference>
<feature type="domain" description="SURP motif" evidence="8">
    <location>
        <begin position="388"/>
        <end position="428"/>
    </location>
</feature>
<dbReference type="InterPro" id="IPR000061">
    <property type="entry name" value="Surp"/>
</dbReference>
<organism evidence="9 10">
    <name type="scientific">Steinernema carpocapsae</name>
    <name type="common">Entomopathogenic nematode</name>
    <dbReference type="NCBI Taxonomy" id="34508"/>
    <lineage>
        <taxon>Eukaryota</taxon>
        <taxon>Metazoa</taxon>
        <taxon>Ecdysozoa</taxon>
        <taxon>Nematoda</taxon>
        <taxon>Chromadorea</taxon>
        <taxon>Rhabditida</taxon>
        <taxon>Tylenchina</taxon>
        <taxon>Panagrolaimomorpha</taxon>
        <taxon>Strongyloidoidea</taxon>
        <taxon>Steinernematidae</taxon>
        <taxon>Steinernema</taxon>
    </lineage>
</organism>
<feature type="region of interest" description="Disordered" evidence="7">
    <location>
        <begin position="532"/>
        <end position="569"/>
    </location>
</feature>
<evidence type="ECO:0000256" key="4">
    <source>
        <dbReference type="ARBA" id="ARBA00023015"/>
    </source>
</evidence>
<evidence type="ECO:0000256" key="6">
    <source>
        <dbReference type="ARBA" id="ARBA00023187"/>
    </source>
</evidence>
<sequence>MESSYKNQSENLNQGGEELLVFGYGCRLFGLEASAPTEEERLIPYVIGGEQLHLDRFDGRLHLSHLPKAPTGDPQPTADEDSAEILEEEACEEERYLDMYRDIEQEKEKRNASASKKTEIGFSYEKKQSSPEESALEPYEIPEGFKPPVGVNVPETMKQHEVIERTARFIVSHDTQMEIIIKAKQRDNEMFGFLDFDHPLNPYYKVVLKLMREKRYPSPRPKAVVSPVNKKTKLTDSTGKPINALAAIALAHNSDDSDSEGSDEDDDYLHPSLMGQSNSAQVIESGGSVIGPTLRPSAKQEALARTGKLPTLQMSNTKSVYAMLTQHIPPQNRHVGGALQTRAELKPHFDNLEKYLDWYKSFYGKDFGEVHRSTVTVATPSLQTSLEVVENAAIYVSKYGVKGEDYLKNRPELNFDFLNPSDKFFMYYQIRLFSKVSPDGRSLSPAGHSDLSPEFQKWFPSVSNISLSEIPFTDNRKRKIIDTDEDIAELLERPESSSFDKSGSQERDEKMRMQQQRKEKARKFMALILQQKLAQKQDAGDHKEESCESDGALGREEKKNQSMDNRISRGVDHMIKFKLTNVVKSDSPPPSAHL</sequence>
<dbReference type="STRING" id="34508.A0A4U8UV78"/>
<dbReference type="InterPro" id="IPR019147">
    <property type="entry name" value="SWAP_N_domain"/>
</dbReference>
<keyword evidence="2" id="KW-0677">Repeat</keyword>
<dbReference type="OrthoDB" id="5836667at2759"/>
<evidence type="ECO:0000256" key="2">
    <source>
        <dbReference type="ARBA" id="ARBA00022737"/>
    </source>
</evidence>
<evidence type="ECO:0000256" key="5">
    <source>
        <dbReference type="ARBA" id="ARBA00023163"/>
    </source>
</evidence>
<evidence type="ECO:0000313" key="9">
    <source>
        <dbReference type="EMBL" id="TMS36645.1"/>
    </source>
</evidence>
<gene>
    <name evidence="9" type="ORF">L596_003760</name>
</gene>
<dbReference type="SUPFAM" id="SSF109905">
    <property type="entry name" value="Surp module (SWAP domain)"/>
    <property type="match status" value="2"/>
</dbReference>
<dbReference type="InterPro" id="IPR040397">
    <property type="entry name" value="SWAP"/>
</dbReference>
<keyword evidence="10" id="KW-1185">Reference proteome</keyword>
<dbReference type="Pfam" id="PF09750">
    <property type="entry name" value="DRY_EERY"/>
    <property type="match status" value="1"/>
</dbReference>
<protein>
    <recommendedName>
        <fullName evidence="8">SURP motif domain-containing protein</fullName>
    </recommendedName>
</protein>
<evidence type="ECO:0000256" key="1">
    <source>
        <dbReference type="ARBA" id="ARBA00022664"/>
    </source>
</evidence>
<dbReference type="SMART" id="SM00648">
    <property type="entry name" value="SWAP"/>
    <property type="match status" value="2"/>
</dbReference>
<reference evidence="9 10" key="1">
    <citation type="journal article" date="2015" name="Genome Biol.">
        <title>Comparative genomics of Steinernema reveals deeply conserved gene regulatory networks.</title>
        <authorList>
            <person name="Dillman A.R."/>
            <person name="Macchietto M."/>
            <person name="Porter C.F."/>
            <person name="Rogers A."/>
            <person name="Williams B."/>
            <person name="Antoshechkin I."/>
            <person name="Lee M.M."/>
            <person name="Goodwin Z."/>
            <person name="Lu X."/>
            <person name="Lewis E.E."/>
            <person name="Goodrich-Blair H."/>
            <person name="Stock S.P."/>
            <person name="Adams B.J."/>
            <person name="Sternberg P.W."/>
            <person name="Mortazavi A."/>
        </authorList>
    </citation>
    <scope>NUCLEOTIDE SEQUENCE [LARGE SCALE GENOMIC DNA]</scope>
    <source>
        <strain evidence="9 10">ALL</strain>
    </source>
</reference>
<dbReference type="EMBL" id="CM016762">
    <property type="protein sequence ID" value="TMS36645.1"/>
    <property type="molecule type" value="Genomic_DNA"/>
</dbReference>
<dbReference type="Pfam" id="PF01805">
    <property type="entry name" value="Surp"/>
    <property type="match status" value="2"/>
</dbReference>
<evidence type="ECO:0000259" key="8">
    <source>
        <dbReference type="PROSITE" id="PS50128"/>
    </source>
</evidence>
<dbReference type="AlphaFoldDB" id="A0A4U8UV78"/>
<dbReference type="SMART" id="SM01141">
    <property type="entry name" value="DRY_EERY"/>
    <property type="match status" value="1"/>
</dbReference>
<keyword evidence="1" id="KW-0507">mRNA processing</keyword>
<accession>A0A4U8UV78</accession>